<dbReference type="EMBL" id="LR881470">
    <property type="protein sequence ID" value="CAD5333142.1"/>
    <property type="molecule type" value="Genomic_DNA"/>
</dbReference>
<dbReference type="Proteomes" id="UP000516314">
    <property type="component" value="Chromosome 5"/>
</dbReference>
<sequence length="102" mass="11463">MTNIEKLKFPALKITGSKYIAFPIGFYGLQHYLIVGIIDFGSTGYCSYNGRRTLEIINGNNVSLKEEPLSLSMICRYSGITAVMMEGVTTTLKDIQYKLFNH</sequence>
<proteinExistence type="predicted"/>
<reference evidence="1 2" key="1">
    <citation type="submission" date="2020-09" db="EMBL/GenBank/DDBJ databases">
        <authorList>
            <person name="Ashkenazy H."/>
        </authorList>
    </citation>
    <scope>NUCLEOTIDE SEQUENCE [LARGE SCALE GENOMIC DNA]</scope>
    <source>
        <strain evidence="2">cv. Cdm-0</strain>
    </source>
</reference>
<accession>A0A7G2FFC7</accession>
<name>A0A7G2FFC7_ARATH</name>
<protein>
    <submittedName>
        <fullName evidence="1">(thale cress) hypothetical protein</fullName>
    </submittedName>
</protein>
<evidence type="ECO:0000313" key="2">
    <source>
        <dbReference type="Proteomes" id="UP000516314"/>
    </source>
</evidence>
<organism evidence="1 2">
    <name type="scientific">Arabidopsis thaliana</name>
    <name type="common">Mouse-ear cress</name>
    <dbReference type="NCBI Taxonomy" id="3702"/>
    <lineage>
        <taxon>Eukaryota</taxon>
        <taxon>Viridiplantae</taxon>
        <taxon>Streptophyta</taxon>
        <taxon>Embryophyta</taxon>
        <taxon>Tracheophyta</taxon>
        <taxon>Spermatophyta</taxon>
        <taxon>Magnoliopsida</taxon>
        <taxon>eudicotyledons</taxon>
        <taxon>Gunneridae</taxon>
        <taxon>Pentapetalae</taxon>
        <taxon>rosids</taxon>
        <taxon>malvids</taxon>
        <taxon>Brassicales</taxon>
        <taxon>Brassicaceae</taxon>
        <taxon>Camelineae</taxon>
        <taxon>Arabidopsis</taxon>
    </lineage>
</organism>
<dbReference type="AlphaFoldDB" id="A0A7G2FFC7"/>
<evidence type="ECO:0000313" key="1">
    <source>
        <dbReference type="EMBL" id="CAD5333142.1"/>
    </source>
</evidence>
<gene>
    <name evidence="1" type="ORF">AT9943_LOCUS20514</name>
</gene>